<dbReference type="AlphaFoldDB" id="A0A3A3G129"/>
<gene>
    <name evidence="3" type="ORF">D3878_02635</name>
</gene>
<dbReference type="PRINTS" id="PR00081">
    <property type="entry name" value="GDHRDH"/>
</dbReference>
<proteinExistence type="inferred from homology"/>
<comment type="caution">
    <text evidence="3">The sequence shown here is derived from an EMBL/GenBank/DDBJ whole genome shotgun (WGS) entry which is preliminary data.</text>
</comment>
<evidence type="ECO:0000313" key="4">
    <source>
        <dbReference type="Proteomes" id="UP000266327"/>
    </source>
</evidence>
<dbReference type="Proteomes" id="UP000266327">
    <property type="component" value="Unassembled WGS sequence"/>
</dbReference>
<accession>A0A3A3G129</accession>
<dbReference type="SUPFAM" id="SSF51735">
    <property type="entry name" value="NAD(P)-binding Rossmann-fold domains"/>
    <property type="match status" value="1"/>
</dbReference>
<dbReference type="Pfam" id="PF13561">
    <property type="entry name" value="adh_short_C2"/>
    <property type="match status" value="1"/>
</dbReference>
<comment type="similarity">
    <text evidence="1">Belongs to the short-chain dehydrogenases/reductases (SDR) family.</text>
</comment>
<feature type="domain" description="Ketoreductase" evidence="2">
    <location>
        <begin position="9"/>
        <end position="190"/>
    </location>
</feature>
<dbReference type="RefSeq" id="WP_119784064.1">
    <property type="nucleotide sequence ID" value="NZ_QYUQ01000002.1"/>
</dbReference>
<sequence>MTTISLHGRTSLITGGGRGIGAEIARAFAAAGANLVLIGRSADQLASVAAQAQELGVSARVITADLSQRKDLDKVIAEAGAIDILVNNASVKQRYLHCTDWPEDYLREAFEVGFWAPAILMREIGKSMAARKSGVILNISSTAGVRTAPHLGHYSAFKAAIDMVTRATAIELARFGVRALSIAPGGIDTGHHGLADSGALCAPVGRIGLVTDVAQLATFLASDAASFMTGHVIPCDGGLSAGEFTRHAPPYLSRVE</sequence>
<evidence type="ECO:0000259" key="2">
    <source>
        <dbReference type="SMART" id="SM00822"/>
    </source>
</evidence>
<dbReference type="CDD" id="cd05233">
    <property type="entry name" value="SDR_c"/>
    <property type="match status" value="1"/>
</dbReference>
<dbReference type="FunFam" id="3.40.50.720:FF:000084">
    <property type="entry name" value="Short-chain dehydrogenase reductase"/>
    <property type="match status" value="1"/>
</dbReference>
<dbReference type="SMART" id="SM00822">
    <property type="entry name" value="PKS_KR"/>
    <property type="match status" value="1"/>
</dbReference>
<dbReference type="InterPro" id="IPR050259">
    <property type="entry name" value="SDR"/>
</dbReference>
<reference evidence="4" key="1">
    <citation type="submission" date="2018-09" db="EMBL/GenBank/DDBJ databases">
        <authorList>
            <person name="Zhu H."/>
        </authorList>
    </citation>
    <scope>NUCLEOTIDE SEQUENCE [LARGE SCALE GENOMIC DNA]</scope>
    <source>
        <strain evidence="4">K1S02-23</strain>
    </source>
</reference>
<dbReference type="PANTHER" id="PTHR42879:SF2">
    <property type="entry name" value="3-OXOACYL-[ACYL-CARRIER-PROTEIN] REDUCTASE FABG"/>
    <property type="match status" value="1"/>
</dbReference>
<keyword evidence="4" id="KW-1185">Reference proteome</keyword>
<evidence type="ECO:0000256" key="1">
    <source>
        <dbReference type="ARBA" id="ARBA00006484"/>
    </source>
</evidence>
<dbReference type="EMBL" id="QYUQ01000002">
    <property type="protein sequence ID" value="RJG00609.1"/>
    <property type="molecule type" value="Genomic_DNA"/>
</dbReference>
<dbReference type="PANTHER" id="PTHR42879">
    <property type="entry name" value="3-OXOACYL-(ACYL-CARRIER-PROTEIN) REDUCTASE"/>
    <property type="match status" value="1"/>
</dbReference>
<dbReference type="InterPro" id="IPR036291">
    <property type="entry name" value="NAD(P)-bd_dom_sf"/>
</dbReference>
<dbReference type="OrthoDB" id="6823797at2"/>
<name>A0A3A3G129_9BURK</name>
<dbReference type="Gene3D" id="3.40.50.720">
    <property type="entry name" value="NAD(P)-binding Rossmann-like Domain"/>
    <property type="match status" value="1"/>
</dbReference>
<dbReference type="InterPro" id="IPR057326">
    <property type="entry name" value="KR_dom"/>
</dbReference>
<evidence type="ECO:0000313" key="3">
    <source>
        <dbReference type="EMBL" id="RJG00609.1"/>
    </source>
</evidence>
<dbReference type="InterPro" id="IPR002347">
    <property type="entry name" value="SDR_fam"/>
</dbReference>
<protein>
    <submittedName>
        <fullName evidence="3">SDR family oxidoreductase</fullName>
    </submittedName>
</protein>
<organism evidence="3 4">
    <name type="scientific">Noviherbaspirillum sedimenti</name>
    <dbReference type="NCBI Taxonomy" id="2320865"/>
    <lineage>
        <taxon>Bacteria</taxon>
        <taxon>Pseudomonadati</taxon>
        <taxon>Pseudomonadota</taxon>
        <taxon>Betaproteobacteria</taxon>
        <taxon>Burkholderiales</taxon>
        <taxon>Oxalobacteraceae</taxon>
        <taxon>Noviherbaspirillum</taxon>
    </lineage>
</organism>
<dbReference type="PRINTS" id="PR00080">
    <property type="entry name" value="SDRFAMILY"/>
</dbReference>